<feature type="transmembrane region" description="Helical" evidence="1">
    <location>
        <begin position="269"/>
        <end position="289"/>
    </location>
</feature>
<dbReference type="RefSeq" id="WP_068264505.1">
    <property type="nucleotide sequence ID" value="NZ_LWSK01000062.1"/>
</dbReference>
<reference evidence="2 3" key="1">
    <citation type="submission" date="2019-08" db="EMBL/GenBank/DDBJ databases">
        <title>Deep-cultivation of Planctomycetes and their phenomic and genomic characterization uncovers novel biology.</title>
        <authorList>
            <person name="Wiegand S."/>
            <person name="Jogler M."/>
            <person name="Boedeker C."/>
            <person name="Pinto D."/>
            <person name="Vollmers J."/>
            <person name="Rivas-Marin E."/>
            <person name="Kohn T."/>
            <person name="Peeters S.H."/>
            <person name="Heuer A."/>
            <person name="Rast P."/>
            <person name="Oberbeckmann S."/>
            <person name="Bunk B."/>
            <person name="Jeske O."/>
            <person name="Meyerdierks A."/>
            <person name="Storesund J.E."/>
            <person name="Kallscheuer N."/>
            <person name="Luecker S."/>
            <person name="Lage O.M."/>
            <person name="Pohl T."/>
            <person name="Merkel B.J."/>
            <person name="Hornburger P."/>
            <person name="Mueller R.-W."/>
            <person name="Bruemmer F."/>
            <person name="Labrenz M."/>
            <person name="Spormann A.M."/>
            <person name="Op Den Camp H."/>
            <person name="Overmann J."/>
            <person name="Amann R."/>
            <person name="Jetten M.S.M."/>
            <person name="Mascher T."/>
            <person name="Medema M.H."/>
            <person name="Devos D.P."/>
            <person name="Kaster A.-K."/>
            <person name="Ovreas L."/>
            <person name="Rohde M."/>
            <person name="Galperin M.Y."/>
            <person name="Jogler C."/>
        </authorList>
    </citation>
    <scope>NUCLEOTIDE SEQUENCE [LARGE SCALE GENOMIC DNA]</scope>
    <source>
        <strain evidence="2 3">LF1</strain>
    </source>
</reference>
<feature type="transmembrane region" description="Helical" evidence="1">
    <location>
        <begin position="196"/>
        <end position="219"/>
    </location>
</feature>
<feature type="transmembrane region" description="Helical" evidence="1">
    <location>
        <begin position="231"/>
        <end position="249"/>
    </location>
</feature>
<dbReference type="AlphaFoldDB" id="A0A5B1CGI8"/>
<evidence type="ECO:0000256" key="1">
    <source>
        <dbReference type="SAM" id="Phobius"/>
    </source>
</evidence>
<comment type="caution">
    <text evidence="2">The sequence shown here is derived from an EMBL/GenBank/DDBJ whole genome shotgun (WGS) entry which is preliminary data.</text>
</comment>
<organism evidence="2 3">
    <name type="scientific">Rubripirellula obstinata</name>
    <dbReference type="NCBI Taxonomy" id="406547"/>
    <lineage>
        <taxon>Bacteria</taxon>
        <taxon>Pseudomonadati</taxon>
        <taxon>Planctomycetota</taxon>
        <taxon>Planctomycetia</taxon>
        <taxon>Pirellulales</taxon>
        <taxon>Pirellulaceae</taxon>
        <taxon>Rubripirellula</taxon>
    </lineage>
</organism>
<keyword evidence="1" id="KW-0472">Membrane</keyword>
<dbReference type="Proteomes" id="UP000322699">
    <property type="component" value="Unassembled WGS sequence"/>
</dbReference>
<feature type="transmembrane region" description="Helical" evidence="1">
    <location>
        <begin position="123"/>
        <end position="145"/>
    </location>
</feature>
<feature type="transmembrane region" description="Helical" evidence="1">
    <location>
        <begin position="94"/>
        <end position="111"/>
    </location>
</feature>
<feature type="transmembrane region" description="Helical" evidence="1">
    <location>
        <begin position="27"/>
        <end position="50"/>
    </location>
</feature>
<keyword evidence="1" id="KW-1133">Transmembrane helix</keyword>
<evidence type="ECO:0000313" key="2">
    <source>
        <dbReference type="EMBL" id="KAA1258869.1"/>
    </source>
</evidence>
<dbReference type="EMBL" id="VRLW01000001">
    <property type="protein sequence ID" value="KAA1258869.1"/>
    <property type="molecule type" value="Genomic_DNA"/>
</dbReference>
<keyword evidence="1" id="KW-0812">Transmembrane</keyword>
<feature type="transmembrane region" description="Helical" evidence="1">
    <location>
        <begin position="70"/>
        <end position="87"/>
    </location>
</feature>
<evidence type="ECO:0000313" key="3">
    <source>
        <dbReference type="Proteomes" id="UP000322699"/>
    </source>
</evidence>
<protein>
    <submittedName>
        <fullName evidence="2">Uncharacterized protein</fullName>
    </submittedName>
</protein>
<feature type="transmembrane region" description="Helical" evidence="1">
    <location>
        <begin position="166"/>
        <end position="184"/>
    </location>
</feature>
<name>A0A5B1CGI8_9BACT</name>
<gene>
    <name evidence="2" type="ORF">LF1_13930</name>
</gene>
<sequence length="292" mass="31735">MTDPSPAGPDDTGETAKRPQQAIAISAASLIVMVVVIVGVIACCVSLMHGLKTDESKQAYGIEKLELTKFWLRGFCYGGVSGASWVVMIIRRRGLMFAAQAAVALIGAFVIEQFSDHTLARYLANTLGLVVFQTVGFHFFSPIQWQWRSRAVNASQTTQASHRNQFAIFDLIACTVAAATLFTLMQRVDLGSDAPFYWIVLAWVWIIMPLVSYCCFSMVRPQTTIAKRVSWFVLGLVASTVITILVSLGEYGLNANTAGFALEYAASGYARIMGGYMAVLMAFTLAASLGKP</sequence>
<proteinExistence type="predicted"/>
<keyword evidence="3" id="KW-1185">Reference proteome</keyword>
<accession>A0A5B1CGI8</accession>